<keyword evidence="2" id="KW-0812">Transmembrane</keyword>
<feature type="compositionally biased region" description="Polar residues" evidence="1">
    <location>
        <begin position="65"/>
        <end position="76"/>
    </location>
</feature>
<keyword evidence="2" id="KW-1133">Transmembrane helix</keyword>
<dbReference type="EMBL" id="AWUE01015000">
    <property type="protein sequence ID" value="OMP00008.1"/>
    <property type="molecule type" value="Genomic_DNA"/>
</dbReference>
<sequence length="253" mass="27822">MAGRTRTNLSAAPVVYDDFQPQLERKEEPGAYILIIHLQGFAKEQIGVTYVDSSRLEKRRDEKTPSPQTPQKAITDSKSPKGPPKSGPSTPTTRGGEREKQANGKKVEPPKQPEETQKKVAPPATATAKQTEEKAENVEKKAESSSAGLKNLVQEKEKKDSPMSESNVPKVPEKEKKDEKAEEEKKGNEGGGFMAKAKEIKGMESIIKTVKRLGTDDYEERQLLLNIGVSVLVIVALGAYITYTYRSSGKPKD</sequence>
<feature type="compositionally biased region" description="Low complexity" evidence="1">
    <location>
        <begin position="119"/>
        <end position="129"/>
    </location>
</feature>
<gene>
    <name evidence="3" type="ORF">COLO4_12983</name>
</gene>
<dbReference type="AlphaFoldDB" id="A0A1R3JZ46"/>
<evidence type="ECO:0000313" key="4">
    <source>
        <dbReference type="Proteomes" id="UP000187203"/>
    </source>
</evidence>
<dbReference type="OrthoDB" id="1431247at2759"/>
<proteinExistence type="predicted"/>
<keyword evidence="4" id="KW-1185">Reference proteome</keyword>
<dbReference type="Proteomes" id="UP000187203">
    <property type="component" value="Unassembled WGS sequence"/>
</dbReference>
<feature type="compositionally biased region" description="Basic and acidic residues" evidence="1">
    <location>
        <begin position="95"/>
        <end position="118"/>
    </location>
</feature>
<feature type="compositionally biased region" description="Basic and acidic residues" evidence="1">
    <location>
        <begin position="130"/>
        <end position="143"/>
    </location>
</feature>
<evidence type="ECO:0000256" key="1">
    <source>
        <dbReference type="SAM" id="MobiDB-lite"/>
    </source>
</evidence>
<comment type="caution">
    <text evidence="3">The sequence shown here is derived from an EMBL/GenBank/DDBJ whole genome shotgun (WGS) entry which is preliminary data.</text>
</comment>
<feature type="compositionally biased region" description="Basic and acidic residues" evidence="1">
    <location>
        <begin position="54"/>
        <end position="64"/>
    </location>
</feature>
<feature type="region of interest" description="Disordered" evidence="1">
    <location>
        <begin position="52"/>
        <end position="196"/>
    </location>
</feature>
<evidence type="ECO:0000313" key="3">
    <source>
        <dbReference type="EMBL" id="OMP00008.1"/>
    </source>
</evidence>
<organism evidence="3 4">
    <name type="scientific">Corchorus olitorius</name>
    <dbReference type="NCBI Taxonomy" id="93759"/>
    <lineage>
        <taxon>Eukaryota</taxon>
        <taxon>Viridiplantae</taxon>
        <taxon>Streptophyta</taxon>
        <taxon>Embryophyta</taxon>
        <taxon>Tracheophyta</taxon>
        <taxon>Spermatophyta</taxon>
        <taxon>Magnoliopsida</taxon>
        <taxon>eudicotyledons</taxon>
        <taxon>Gunneridae</taxon>
        <taxon>Pentapetalae</taxon>
        <taxon>rosids</taxon>
        <taxon>malvids</taxon>
        <taxon>Malvales</taxon>
        <taxon>Malvaceae</taxon>
        <taxon>Grewioideae</taxon>
        <taxon>Apeibeae</taxon>
        <taxon>Corchorus</taxon>
    </lineage>
</organism>
<accession>A0A1R3JZ46</accession>
<evidence type="ECO:0000256" key="2">
    <source>
        <dbReference type="SAM" id="Phobius"/>
    </source>
</evidence>
<feature type="compositionally biased region" description="Basic and acidic residues" evidence="1">
    <location>
        <begin position="171"/>
        <end position="188"/>
    </location>
</feature>
<feature type="transmembrane region" description="Helical" evidence="2">
    <location>
        <begin position="223"/>
        <end position="243"/>
    </location>
</feature>
<keyword evidence="2" id="KW-0472">Membrane</keyword>
<protein>
    <submittedName>
        <fullName evidence="3">Small heat-shock protein</fullName>
    </submittedName>
</protein>
<reference evidence="4" key="1">
    <citation type="submission" date="2013-09" db="EMBL/GenBank/DDBJ databases">
        <title>Corchorus olitorius genome sequencing.</title>
        <authorList>
            <person name="Alam M."/>
            <person name="Haque M.S."/>
            <person name="Islam M.S."/>
            <person name="Emdad E.M."/>
            <person name="Islam M.M."/>
            <person name="Ahmed B."/>
            <person name="Halim A."/>
            <person name="Hossen Q.M.M."/>
            <person name="Hossain M.Z."/>
            <person name="Ahmed R."/>
            <person name="Khan M.M."/>
            <person name="Islam R."/>
            <person name="Rashid M.M."/>
            <person name="Khan S.A."/>
            <person name="Rahman M.S."/>
            <person name="Alam M."/>
            <person name="Yahiya A.S."/>
            <person name="Khan M.S."/>
            <person name="Azam M.S."/>
            <person name="Haque T."/>
            <person name="Lashkar M.Z.H."/>
            <person name="Akhand A.I."/>
            <person name="Morshed G."/>
            <person name="Roy S."/>
            <person name="Uddin K.S."/>
            <person name="Rabeya T."/>
            <person name="Hossain A.S."/>
            <person name="Chowdhury A."/>
            <person name="Snigdha A.R."/>
            <person name="Mortoza M.S."/>
            <person name="Matin S.A."/>
            <person name="Hoque S.M.E."/>
            <person name="Islam M.K."/>
            <person name="Roy D.K."/>
            <person name="Haider R."/>
            <person name="Moosa M.M."/>
            <person name="Elias S.M."/>
            <person name="Hasan A.M."/>
            <person name="Jahan S."/>
            <person name="Shafiuddin M."/>
            <person name="Mahmood N."/>
            <person name="Shommy N.S."/>
        </authorList>
    </citation>
    <scope>NUCLEOTIDE SEQUENCE [LARGE SCALE GENOMIC DNA]</scope>
    <source>
        <strain evidence="4">cv. O-4</strain>
    </source>
</reference>
<name>A0A1R3JZ46_9ROSI</name>
<feature type="compositionally biased region" description="Basic and acidic residues" evidence="1">
    <location>
        <begin position="153"/>
        <end position="162"/>
    </location>
</feature>